<feature type="repeat" description="ANK" evidence="3">
    <location>
        <begin position="61"/>
        <end position="83"/>
    </location>
</feature>
<gene>
    <name evidence="4" type="ORF">GBAR_LOCUS2148</name>
</gene>
<dbReference type="EMBL" id="CASHTH010000315">
    <property type="protein sequence ID" value="CAI7997441.1"/>
    <property type="molecule type" value="Genomic_DNA"/>
</dbReference>
<comment type="caution">
    <text evidence="4">The sequence shown here is derived from an EMBL/GenBank/DDBJ whole genome shotgun (WGS) entry which is preliminary data.</text>
</comment>
<keyword evidence="2 3" id="KW-0040">ANK repeat</keyword>
<evidence type="ECO:0000256" key="2">
    <source>
        <dbReference type="ARBA" id="ARBA00023043"/>
    </source>
</evidence>
<evidence type="ECO:0000256" key="3">
    <source>
        <dbReference type="PROSITE-ProRule" id="PRU00023"/>
    </source>
</evidence>
<dbReference type="PROSITE" id="PS50297">
    <property type="entry name" value="ANK_REP_REGION"/>
    <property type="match status" value="2"/>
</dbReference>
<keyword evidence="5" id="KW-1185">Reference proteome</keyword>
<dbReference type="PROSITE" id="PS50088">
    <property type="entry name" value="ANK_REPEAT"/>
    <property type="match status" value="2"/>
</dbReference>
<reference evidence="4" key="1">
    <citation type="submission" date="2023-03" db="EMBL/GenBank/DDBJ databases">
        <authorList>
            <person name="Steffen K."/>
            <person name="Cardenas P."/>
        </authorList>
    </citation>
    <scope>NUCLEOTIDE SEQUENCE</scope>
</reference>
<accession>A0AA35QYU0</accession>
<evidence type="ECO:0000313" key="4">
    <source>
        <dbReference type="EMBL" id="CAI7997441.1"/>
    </source>
</evidence>
<dbReference type="Pfam" id="PF12796">
    <property type="entry name" value="Ank_2"/>
    <property type="match status" value="1"/>
</dbReference>
<proteinExistence type="predicted"/>
<dbReference type="SMART" id="SM00248">
    <property type="entry name" value="ANK"/>
    <property type="match status" value="3"/>
</dbReference>
<evidence type="ECO:0000256" key="1">
    <source>
        <dbReference type="ARBA" id="ARBA00022737"/>
    </source>
</evidence>
<sequence length="206" mass="22648">MEAAWQGETDVVVELVKGGANLDLQEKNGDSAVISAVVEYKPATLRELVRAGSDLNLQNQEGLTALMIAARSGRTDITNILLEGEHINLDIQENGTGWSALHFSAERGDWDTTQALLEAGASPHLKDKNGLTAMEIAEVKAEEGEEGRPYDEYREERPQYNYEGVISLLREHCQEEPTATTSHHVSITLCLCRMIAMSCAKIHCVL</sequence>
<dbReference type="Proteomes" id="UP001174909">
    <property type="component" value="Unassembled WGS sequence"/>
</dbReference>
<feature type="repeat" description="ANK" evidence="3">
    <location>
        <begin position="96"/>
        <end position="128"/>
    </location>
</feature>
<dbReference type="Pfam" id="PF13857">
    <property type="entry name" value="Ank_5"/>
    <property type="match status" value="1"/>
</dbReference>
<dbReference type="InterPro" id="IPR002110">
    <property type="entry name" value="Ankyrin_rpt"/>
</dbReference>
<dbReference type="AlphaFoldDB" id="A0AA35QYU0"/>
<evidence type="ECO:0000313" key="5">
    <source>
        <dbReference type="Proteomes" id="UP001174909"/>
    </source>
</evidence>
<dbReference type="SUPFAM" id="SSF48403">
    <property type="entry name" value="Ankyrin repeat"/>
    <property type="match status" value="1"/>
</dbReference>
<organism evidence="4 5">
    <name type="scientific">Geodia barretti</name>
    <name type="common">Barrett's horny sponge</name>
    <dbReference type="NCBI Taxonomy" id="519541"/>
    <lineage>
        <taxon>Eukaryota</taxon>
        <taxon>Metazoa</taxon>
        <taxon>Porifera</taxon>
        <taxon>Demospongiae</taxon>
        <taxon>Heteroscleromorpha</taxon>
        <taxon>Tetractinellida</taxon>
        <taxon>Astrophorina</taxon>
        <taxon>Geodiidae</taxon>
        <taxon>Geodia</taxon>
    </lineage>
</organism>
<dbReference type="PANTHER" id="PTHR24171:SF9">
    <property type="entry name" value="ANKYRIN REPEAT DOMAIN-CONTAINING PROTEIN 39"/>
    <property type="match status" value="1"/>
</dbReference>
<name>A0AA35QYU0_GEOBA</name>
<protein>
    <submittedName>
        <fullName evidence="4">Ankyrin repeat protein MM_0045</fullName>
    </submittedName>
</protein>
<dbReference type="InterPro" id="IPR036770">
    <property type="entry name" value="Ankyrin_rpt-contain_sf"/>
</dbReference>
<dbReference type="PANTHER" id="PTHR24171">
    <property type="entry name" value="ANKYRIN REPEAT DOMAIN-CONTAINING PROTEIN 39-RELATED"/>
    <property type="match status" value="1"/>
</dbReference>
<keyword evidence="1" id="KW-0677">Repeat</keyword>
<dbReference type="Gene3D" id="1.25.40.20">
    <property type="entry name" value="Ankyrin repeat-containing domain"/>
    <property type="match status" value="1"/>
</dbReference>